<organism evidence="4 5">
    <name type="scientific">Meira miltonrushii</name>
    <dbReference type="NCBI Taxonomy" id="1280837"/>
    <lineage>
        <taxon>Eukaryota</taxon>
        <taxon>Fungi</taxon>
        <taxon>Dikarya</taxon>
        <taxon>Basidiomycota</taxon>
        <taxon>Ustilaginomycotina</taxon>
        <taxon>Exobasidiomycetes</taxon>
        <taxon>Exobasidiales</taxon>
        <taxon>Brachybasidiaceae</taxon>
        <taxon>Meira</taxon>
    </lineage>
</organism>
<sequence>MSTFGLKKDQPSSTEQHPTRIIIALDLDAFYVAASRKRDPSLNGLPVAIKQKTICATTSYEARAKGVQKLMRIRDAVAKCPELIFVDGEDLSYFRKISTEIFKIVSSMVRDGLVEKLGMDELFCDVTSMVEDRYNEEIAGICPPVKPFGNVLPQRTKHRLEQKKGDLDEFDPLTRKLFIASNLAQTIRERVAEEVGLTSSAGIATSKCLAKLIGNLHKPNQQTVLAPCDPAFATQDTQELIDPFPIRKVNGFGSVTTARMCEVASSTTGVPENTVTPESMTILVARTLFDHTALSEMFGERIATRLHALLHGIDDEPVIKAPDFPAQISIEDSYFGLPFEKVPEQFVKLGDSLLRRLELELMSHPDPRQESEEEKVRKQEAEAEMVEVPLDIFGNPRSTWLRYPLSLRLTTRQGYTNRISRQTRMPVEIFDISVPRIERAKVLMHSCEALFRAVIQFEGNKGMGIHLINLAAIDLSVHRPNQSIGGFFKQPVQARTPVVESRQIIEEPIPETNQIDMAFLMELPEDVRREVAQEYGIELPTEANQSAGSQYEPLSQSSILSTQSSASTMLCSHCGLSMSSWLQHDHERWPDTGLPHKHKDEDMDDLDWDDEDDDVMSI</sequence>
<keyword evidence="5" id="KW-1185">Reference proteome</keyword>
<dbReference type="STRING" id="1280837.A0A316VCM9"/>
<protein>
    <submittedName>
        <fullName evidence="4">DNA/RNA polymerase</fullName>
    </submittedName>
</protein>
<dbReference type="OrthoDB" id="1747274at2759"/>
<evidence type="ECO:0000256" key="1">
    <source>
        <dbReference type="ARBA" id="ARBA00022679"/>
    </source>
</evidence>
<dbReference type="InterPro" id="IPR043502">
    <property type="entry name" value="DNA/RNA_pol_sf"/>
</dbReference>
<dbReference type="InterPro" id="IPR043128">
    <property type="entry name" value="Rev_trsase/Diguanyl_cyclase"/>
</dbReference>
<accession>A0A316VCM9</accession>
<keyword evidence="1" id="KW-0808">Transferase</keyword>
<dbReference type="InterPro" id="IPR036775">
    <property type="entry name" value="DNA_pol_Y-fam_lit_finger_sf"/>
</dbReference>
<dbReference type="GO" id="GO:0006281">
    <property type="term" value="P:DNA repair"/>
    <property type="evidence" value="ECO:0007669"/>
    <property type="project" value="InterPro"/>
</dbReference>
<reference evidence="4 5" key="1">
    <citation type="journal article" date="2018" name="Mol. Biol. Evol.">
        <title>Broad Genomic Sampling Reveals a Smut Pathogenic Ancestry of the Fungal Clade Ustilaginomycotina.</title>
        <authorList>
            <person name="Kijpornyongpan T."/>
            <person name="Mondo S.J."/>
            <person name="Barry K."/>
            <person name="Sandor L."/>
            <person name="Lee J."/>
            <person name="Lipzen A."/>
            <person name="Pangilinan J."/>
            <person name="LaButti K."/>
            <person name="Hainaut M."/>
            <person name="Henrissat B."/>
            <person name="Grigoriev I.V."/>
            <person name="Spatafora J.W."/>
            <person name="Aime M.C."/>
        </authorList>
    </citation>
    <scope>NUCLEOTIDE SEQUENCE [LARGE SCALE GENOMIC DNA]</scope>
    <source>
        <strain evidence="4 5">MCA 3882</strain>
    </source>
</reference>
<dbReference type="InterPro" id="IPR025527">
    <property type="entry name" value="HUWE1/Rev1_UBM"/>
</dbReference>
<dbReference type="Pfam" id="PF14377">
    <property type="entry name" value="UBM"/>
    <property type="match status" value="1"/>
</dbReference>
<dbReference type="GO" id="GO:0003887">
    <property type="term" value="F:DNA-directed DNA polymerase activity"/>
    <property type="evidence" value="ECO:0007669"/>
    <property type="project" value="TreeGrafter"/>
</dbReference>
<dbReference type="EMBL" id="KZ819603">
    <property type="protein sequence ID" value="PWN35389.1"/>
    <property type="molecule type" value="Genomic_DNA"/>
</dbReference>
<feature type="compositionally biased region" description="Acidic residues" evidence="2">
    <location>
        <begin position="602"/>
        <end position="618"/>
    </location>
</feature>
<dbReference type="AlphaFoldDB" id="A0A316VCM9"/>
<dbReference type="PANTHER" id="PTHR46404:SF1">
    <property type="entry name" value="DNA POLYMERASE IOTA"/>
    <property type="match status" value="1"/>
</dbReference>
<dbReference type="GO" id="GO:0070987">
    <property type="term" value="P:error-free translesion synthesis"/>
    <property type="evidence" value="ECO:0007669"/>
    <property type="project" value="UniProtKB-ARBA"/>
</dbReference>
<feature type="region of interest" description="Disordered" evidence="2">
    <location>
        <begin position="593"/>
        <end position="618"/>
    </location>
</feature>
<evidence type="ECO:0000313" key="5">
    <source>
        <dbReference type="Proteomes" id="UP000245771"/>
    </source>
</evidence>
<evidence type="ECO:0000313" key="4">
    <source>
        <dbReference type="EMBL" id="PWN35389.1"/>
    </source>
</evidence>
<dbReference type="InterPro" id="IPR001126">
    <property type="entry name" value="UmuC"/>
</dbReference>
<dbReference type="SUPFAM" id="SSF56672">
    <property type="entry name" value="DNA/RNA polymerases"/>
    <property type="match status" value="1"/>
</dbReference>
<evidence type="ECO:0000259" key="3">
    <source>
        <dbReference type="PROSITE" id="PS50173"/>
    </source>
</evidence>
<dbReference type="Gene3D" id="3.30.1490.100">
    <property type="entry name" value="DNA polymerase, Y-family, little finger domain"/>
    <property type="match status" value="1"/>
</dbReference>
<dbReference type="GeneID" id="37018285"/>
<dbReference type="RefSeq" id="XP_025355691.1">
    <property type="nucleotide sequence ID" value="XM_025496504.1"/>
</dbReference>
<dbReference type="InParanoid" id="A0A316VCM9"/>
<dbReference type="PROSITE" id="PS50173">
    <property type="entry name" value="UMUC"/>
    <property type="match status" value="1"/>
</dbReference>
<gene>
    <name evidence="4" type="ORF">FA14DRAFT_122132</name>
</gene>
<dbReference type="Proteomes" id="UP000245771">
    <property type="component" value="Unassembled WGS sequence"/>
</dbReference>
<dbReference type="Gene3D" id="3.30.70.270">
    <property type="match status" value="1"/>
</dbReference>
<dbReference type="Pfam" id="PF00817">
    <property type="entry name" value="IMS"/>
    <property type="match status" value="1"/>
</dbReference>
<dbReference type="GO" id="GO:0003684">
    <property type="term" value="F:damaged DNA binding"/>
    <property type="evidence" value="ECO:0007669"/>
    <property type="project" value="InterPro"/>
</dbReference>
<evidence type="ECO:0000256" key="2">
    <source>
        <dbReference type="SAM" id="MobiDB-lite"/>
    </source>
</evidence>
<proteinExistence type="predicted"/>
<dbReference type="Gene3D" id="3.40.1170.60">
    <property type="match status" value="1"/>
</dbReference>
<feature type="domain" description="UmuC" evidence="3">
    <location>
        <begin position="22"/>
        <end position="253"/>
    </location>
</feature>
<name>A0A316VCM9_9BASI</name>
<dbReference type="PANTHER" id="PTHR46404">
    <property type="entry name" value="DNA POLYMERASE IOTA"/>
    <property type="match status" value="1"/>
</dbReference>